<evidence type="ECO:0000313" key="2">
    <source>
        <dbReference type="EMBL" id="MFC1851469.1"/>
    </source>
</evidence>
<gene>
    <name evidence="2" type="ORF">ACFL27_14835</name>
</gene>
<reference evidence="2 3" key="1">
    <citation type="submission" date="2024-09" db="EMBL/GenBank/DDBJ databases">
        <title>Laminarin stimulates single cell rates of sulfate reduction while oxygen inhibits transcriptomic activity in coastal marine sediment.</title>
        <authorList>
            <person name="Lindsay M."/>
            <person name="Orcutt B."/>
            <person name="Emerson D."/>
            <person name="Stepanauskas R."/>
            <person name="D'Angelo T."/>
        </authorList>
    </citation>
    <scope>NUCLEOTIDE SEQUENCE [LARGE SCALE GENOMIC DNA]</scope>
    <source>
        <strain evidence="2">SAG AM-311-K15</strain>
    </source>
</reference>
<dbReference type="Gene3D" id="3.40.720.10">
    <property type="entry name" value="Alkaline Phosphatase, subunit A"/>
    <property type="match status" value="1"/>
</dbReference>
<dbReference type="InterPro" id="IPR052701">
    <property type="entry name" value="GAG_Ulvan_Degrading_Sulfatases"/>
</dbReference>
<dbReference type="SUPFAM" id="SSF53649">
    <property type="entry name" value="Alkaline phosphatase-like"/>
    <property type="match status" value="1"/>
</dbReference>
<evidence type="ECO:0000259" key="1">
    <source>
        <dbReference type="Pfam" id="PF00884"/>
    </source>
</evidence>
<keyword evidence="3" id="KW-1185">Reference proteome</keyword>
<dbReference type="CDD" id="cd16148">
    <property type="entry name" value="sulfatase_like"/>
    <property type="match status" value="1"/>
</dbReference>
<dbReference type="PANTHER" id="PTHR43751:SF3">
    <property type="entry name" value="SULFATASE N-TERMINAL DOMAIN-CONTAINING PROTEIN"/>
    <property type="match status" value="1"/>
</dbReference>
<name>A0ABV6YZ47_UNCC1</name>
<protein>
    <submittedName>
        <fullName evidence="2">Sulfatase</fullName>
    </submittedName>
</protein>
<proteinExistence type="predicted"/>
<organism evidence="2 3">
    <name type="scientific">candidate division CSSED10-310 bacterium</name>
    <dbReference type="NCBI Taxonomy" id="2855610"/>
    <lineage>
        <taxon>Bacteria</taxon>
        <taxon>Bacteria division CSSED10-310</taxon>
    </lineage>
</organism>
<sequence length="313" mass="36022">MNMKIRYAARLKVIILALSLLLLVAIWVSLPSLTKNKNTAQIEVKSPVHFSSYPYFSYLPNIVLITIDTLRADHLGSYGYPRSTTPELDHLARQSVQFTRIISQAPWTLPSIISTFTGFTPLVHDVLQETSKVPDSLETLPELLQKNNYFTSGVINHLYLSRKYNFQHGFDFFDDSLLGHENAVSAPAVADMTIQWLQNNEEKPFFLFTHFFDPHSNYVPPRIYKKMFFGPQEATTRGNPQDCPREKIPELLDLYDGEVRHTDKQVGRIIFFLKQHNQWRDLMLICNADHGEEFGDDGSTGHLFLRHEILNVP</sequence>
<dbReference type="Proteomes" id="UP001594351">
    <property type="component" value="Unassembled WGS sequence"/>
</dbReference>
<comment type="caution">
    <text evidence="2">The sequence shown here is derived from an EMBL/GenBank/DDBJ whole genome shotgun (WGS) entry which is preliminary data.</text>
</comment>
<dbReference type="PANTHER" id="PTHR43751">
    <property type="entry name" value="SULFATASE"/>
    <property type="match status" value="1"/>
</dbReference>
<accession>A0ABV6YZ47</accession>
<dbReference type="Pfam" id="PF00884">
    <property type="entry name" value="Sulfatase"/>
    <property type="match status" value="1"/>
</dbReference>
<dbReference type="InterPro" id="IPR017850">
    <property type="entry name" value="Alkaline_phosphatase_core_sf"/>
</dbReference>
<feature type="domain" description="Sulfatase N-terminal" evidence="1">
    <location>
        <begin position="60"/>
        <end position="300"/>
    </location>
</feature>
<dbReference type="InterPro" id="IPR000917">
    <property type="entry name" value="Sulfatase_N"/>
</dbReference>
<dbReference type="EMBL" id="JBHPBY010000191">
    <property type="protein sequence ID" value="MFC1851469.1"/>
    <property type="molecule type" value="Genomic_DNA"/>
</dbReference>
<evidence type="ECO:0000313" key="3">
    <source>
        <dbReference type="Proteomes" id="UP001594351"/>
    </source>
</evidence>